<dbReference type="PANTHER" id="PTHR42760:SF37">
    <property type="entry name" value="CLAVALDEHYDE DEHYDROGENASE"/>
    <property type="match status" value="1"/>
</dbReference>
<accession>A0A9Q0AV60</accession>
<evidence type="ECO:0000313" key="3">
    <source>
        <dbReference type="EMBL" id="KAI1879886.1"/>
    </source>
</evidence>
<dbReference type="CDD" id="cd05233">
    <property type="entry name" value="SDR_c"/>
    <property type="match status" value="1"/>
</dbReference>
<name>A0A9Q0AV60_9PEZI</name>
<dbReference type="Pfam" id="PF00106">
    <property type="entry name" value="adh_short"/>
    <property type="match status" value="1"/>
</dbReference>
<evidence type="ECO:0000256" key="2">
    <source>
        <dbReference type="ARBA" id="ARBA00023002"/>
    </source>
</evidence>
<evidence type="ECO:0008006" key="5">
    <source>
        <dbReference type="Google" id="ProtNLM"/>
    </source>
</evidence>
<comment type="caution">
    <text evidence="3">The sequence shown here is derived from an EMBL/GenBank/DDBJ whole genome shotgun (WGS) entry which is preliminary data.</text>
</comment>
<evidence type="ECO:0000313" key="4">
    <source>
        <dbReference type="Proteomes" id="UP000829685"/>
    </source>
</evidence>
<dbReference type="SUPFAM" id="SSF51735">
    <property type="entry name" value="NAD(P)-binding Rossmann-fold domains"/>
    <property type="match status" value="1"/>
</dbReference>
<dbReference type="Proteomes" id="UP000829685">
    <property type="component" value="Unassembled WGS sequence"/>
</dbReference>
<organism evidence="3 4">
    <name type="scientific">Neoarthrinium moseri</name>
    <dbReference type="NCBI Taxonomy" id="1658444"/>
    <lineage>
        <taxon>Eukaryota</taxon>
        <taxon>Fungi</taxon>
        <taxon>Dikarya</taxon>
        <taxon>Ascomycota</taxon>
        <taxon>Pezizomycotina</taxon>
        <taxon>Sordariomycetes</taxon>
        <taxon>Xylariomycetidae</taxon>
        <taxon>Amphisphaeriales</taxon>
        <taxon>Apiosporaceae</taxon>
        <taxon>Neoarthrinium</taxon>
    </lineage>
</organism>
<dbReference type="Gene3D" id="3.40.50.720">
    <property type="entry name" value="NAD(P)-binding Rossmann-like Domain"/>
    <property type="match status" value="1"/>
</dbReference>
<reference evidence="3" key="1">
    <citation type="submission" date="2021-03" db="EMBL/GenBank/DDBJ databases">
        <title>Revisited historic fungal species revealed as producer of novel bioactive compounds through whole genome sequencing and comparative genomics.</title>
        <authorList>
            <person name="Vignolle G.A."/>
            <person name="Hochenegger N."/>
            <person name="Mach R.L."/>
            <person name="Mach-Aigner A.R."/>
            <person name="Javad Rahimi M."/>
            <person name="Salim K.A."/>
            <person name="Chan C.M."/>
            <person name="Lim L.B.L."/>
            <person name="Cai F."/>
            <person name="Druzhinina I.S."/>
            <person name="U'Ren J.M."/>
            <person name="Derntl C."/>
        </authorList>
    </citation>
    <scope>NUCLEOTIDE SEQUENCE</scope>
    <source>
        <strain evidence="3">TUCIM 5799</strain>
    </source>
</reference>
<dbReference type="AlphaFoldDB" id="A0A9Q0AV60"/>
<dbReference type="GO" id="GO:0016616">
    <property type="term" value="F:oxidoreductase activity, acting on the CH-OH group of donors, NAD or NADP as acceptor"/>
    <property type="evidence" value="ECO:0007669"/>
    <property type="project" value="TreeGrafter"/>
</dbReference>
<dbReference type="PRINTS" id="PR00081">
    <property type="entry name" value="GDHRDH"/>
</dbReference>
<dbReference type="InterPro" id="IPR036291">
    <property type="entry name" value="NAD(P)-bd_dom_sf"/>
</dbReference>
<comment type="similarity">
    <text evidence="1">Belongs to the short-chain dehydrogenases/reductases (SDR) family.</text>
</comment>
<evidence type="ECO:0000256" key="1">
    <source>
        <dbReference type="ARBA" id="ARBA00006484"/>
    </source>
</evidence>
<dbReference type="InterPro" id="IPR002347">
    <property type="entry name" value="SDR_fam"/>
</dbReference>
<keyword evidence="2" id="KW-0560">Oxidoreductase</keyword>
<sequence>MADLSQLPRDYYVKAMAFTRNTFQDVYPSIDPAQPELSLAGEVAIITGASRGIGAKGMVPSFIKAGVRGLALLATNKEKLDAIKEEARAVNPNIEIVAVALDISNVGEVEAAFSEIKRKFQSARVLVNCAGMCSGDGPDIMDADPELWWRNFEVNGKGAFLLTRSFLRLQGDKDSHATIVNVSSWQGFYVVPPMSGYFISKFIGDSLMTYIAEQHKNVNAVAVYPGLVETDMLREPFRSLFSLDTAELVGGVAVWLCQEKARFLSGRFIAANWSVDDLLEKKEEILKNDLLKVKLSGQFGMDSV</sequence>
<gene>
    <name evidence="3" type="ORF">JX265_001507</name>
</gene>
<dbReference type="EMBL" id="JAFIMR010000003">
    <property type="protein sequence ID" value="KAI1879886.1"/>
    <property type="molecule type" value="Genomic_DNA"/>
</dbReference>
<protein>
    <recommendedName>
        <fullName evidence="5">NAD(P)-binding protein</fullName>
    </recommendedName>
</protein>
<proteinExistence type="inferred from homology"/>
<dbReference type="PANTHER" id="PTHR42760">
    <property type="entry name" value="SHORT-CHAIN DEHYDROGENASES/REDUCTASES FAMILY MEMBER"/>
    <property type="match status" value="1"/>
</dbReference>
<keyword evidence="4" id="KW-1185">Reference proteome</keyword>